<keyword evidence="1" id="KW-0812">Transmembrane</keyword>
<evidence type="ECO:0000313" key="3">
    <source>
        <dbReference type="Proteomes" id="UP000685013"/>
    </source>
</evidence>
<feature type="transmembrane region" description="Helical" evidence="1">
    <location>
        <begin position="105"/>
        <end position="126"/>
    </location>
</feature>
<name>A0AAV6NT68_9ROSI</name>
<protein>
    <submittedName>
        <fullName evidence="2">Uncharacterized protein</fullName>
    </submittedName>
</protein>
<keyword evidence="1" id="KW-0472">Membrane</keyword>
<feature type="transmembrane region" description="Helical" evidence="1">
    <location>
        <begin position="79"/>
        <end position="98"/>
    </location>
</feature>
<evidence type="ECO:0000313" key="2">
    <source>
        <dbReference type="EMBL" id="KAG6601930.1"/>
    </source>
</evidence>
<dbReference type="Proteomes" id="UP000685013">
    <property type="component" value="Chromosome 4"/>
</dbReference>
<comment type="caution">
    <text evidence="2">The sequence shown here is derived from an EMBL/GenBank/DDBJ whole genome shotgun (WGS) entry which is preliminary data.</text>
</comment>
<proteinExistence type="predicted"/>
<reference evidence="2 3" key="1">
    <citation type="journal article" date="2021" name="Hortic Res">
        <title>The domestication of Cucurbita argyrosperma as revealed by the genome of its wild relative.</title>
        <authorList>
            <person name="Barrera-Redondo J."/>
            <person name="Sanchez-de la Vega G."/>
            <person name="Aguirre-Liguori J.A."/>
            <person name="Castellanos-Morales G."/>
            <person name="Gutierrez-Guerrero Y.T."/>
            <person name="Aguirre-Dugua X."/>
            <person name="Aguirre-Planter E."/>
            <person name="Tenaillon M.I."/>
            <person name="Lira-Saade R."/>
            <person name="Eguiarte L.E."/>
        </authorList>
    </citation>
    <scope>NUCLEOTIDE SEQUENCE [LARGE SCALE GENOMIC DNA]</scope>
    <source>
        <strain evidence="2">JBR-2021</strain>
    </source>
</reference>
<organism evidence="2 3">
    <name type="scientific">Cucurbita argyrosperma subsp. sororia</name>
    <dbReference type="NCBI Taxonomy" id="37648"/>
    <lineage>
        <taxon>Eukaryota</taxon>
        <taxon>Viridiplantae</taxon>
        <taxon>Streptophyta</taxon>
        <taxon>Embryophyta</taxon>
        <taxon>Tracheophyta</taxon>
        <taxon>Spermatophyta</taxon>
        <taxon>Magnoliopsida</taxon>
        <taxon>eudicotyledons</taxon>
        <taxon>Gunneridae</taxon>
        <taxon>Pentapetalae</taxon>
        <taxon>rosids</taxon>
        <taxon>fabids</taxon>
        <taxon>Cucurbitales</taxon>
        <taxon>Cucurbitaceae</taxon>
        <taxon>Cucurbiteae</taxon>
        <taxon>Cucurbita</taxon>
    </lineage>
</organism>
<keyword evidence="3" id="KW-1185">Reference proteome</keyword>
<sequence length="262" mass="28462">MDSATQQETSLDMSSLTWGWGLSTPLEFQSINIKMHSPRPQPANSPRNLGKTILNLTFQAILALSISAPTPSSSPLPTVLFRAAMFISFQVSFAGVFLKNVFPRIALLLEKLGALFLAIGVCISGAGPKPGTKEEGGVIRPLELQRVLNCSCQYFHFSSSNKDGSVAIDGSNHILLKLSHHLSVKPEKIIPKTTAPQVHLSLDFPCNQTGISKGLFGGCIKSCTKTKAEKRNQSVAYQMIDLQSTTIERGPRTKLQPRLGLF</sequence>
<evidence type="ECO:0000256" key="1">
    <source>
        <dbReference type="SAM" id="Phobius"/>
    </source>
</evidence>
<feature type="non-terminal residue" evidence="2">
    <location>
        <position position="1"/>
    </location>
</feature>
<gene>
    <name evidence="2" type="ORF">SDJN03_07163</name>
</gene>
<keyword evidence="1" id="KW-1133">Transmembrane helix</keyword>
<accession>A0AAV6NT68</accession>
<dbReference type="AlphaFoldDB" id="A0AAV6NT68"/>
<dbReference type="EMBL" id="JAGKQH010000004">
    <property type="protein sequence ID" value="KAG6601930.1"/>
    <property type="molecule type" value="Genomic_DNA"/>
</dbReference>